<dbReference type="SUPFAM" id="SSF52540">
    <property type="entry name" value="P-loop containing nucleoside triphosphate hydrolases"/>
    <property type="match status" value="1"/>
</dbReference>
<dbReference type="RefSeq" id="WP_003612128.1">
    <property type="nucleotide sequence ID" value="NZ_ADVE02000001.1"/>
</dbReference>
<dbReference type="KEGG" id="mtw:CQW49_13895"/>
<dbReference type="GO" id="GO:0004252">
    <property type="term" value="F:serine-type endopeptidase activity"/>
    <property type="evidence" value="ECO:0007669"/>
    <property type="project" value="InterPro"/>
</dbReference>
<evidence type="ECO:0000259" key="2">
    <source>
        <dbReference type="SMART" id="SM00382"/>
    </source>
</evidence>
<dbReference type="PANTHER" id="PTHR43718">
    <property type="entry name" value="LON PROTEASE"/>
    <property type="match status" value="1"/>
</dbReference>
<dbReference type="Proteomes" id="UP000230709">
    <property type="component" value="Chromosome"/>
</dbReference>
<dbReference type="InterPro" id="IPR027417">
    <property type="entry name" value="P-loop_NTPase"/>
</dbReference>
<reference evidence="4" key="1">
    <citation type="submission" date="2017-10" db="EMBL/GenBank/DDBJ databases">
        <title>Completed PacBio SMRT sequence of Methylosinus trichosporium OB3b reveals presence of a third large plasmid.</title>
        <authorList>
            <person name="Charles T.C."/>
            <person name="Lynch M.D.J."/>
            <person name="Heil J.R."/>
            <person name="Cheng J."/>
        </authorList>
    </citation>
    <scope>NUCLEOTIDE SEQUENCE [LARGE SCALE GENOMIC DNA]</scope>
    <source>
        <strain evidence="4">OB3b</strain>
    </source>
</reference>
<organism evidence="3 4">
    <name type="scientific">Methylosinus trichosporium (strain ATCC 35070 / NCIMB 11131 / UNIQEM 75 / OB3b)</name>
    <dbReference type="NCBI Taxonomy" id="595536"/>
    <lineage>
        <taxon>Bacteria</taxon>
        <taxon>Pseudomonadati</taxon>
        <taxon>Pseudomonadota</taxon>
        <taxon>Alphaproteobacteria</taxon>
        <taxon>Hyphomicrobiales</taxon>
        <taxon>Methylocystaceae</taxon>
        <taxon>Methylosinus</taxon>
    </lineage>
</organism>
<proteinExistence type="predicted"/>
<dbReference type="InterPro" id="IPR003959">
    <property type="entry name" value="ATPase_AAA_core"/>
</dbReference>
<name>A0A2D2D1H9_METT3</name>
<gene>
    <name evidence="3" type="ORF">CQW49_13895</name>
</gene>
<dbReference type="Gene3D" id="3.40.50.300">
    <property type="entry name" value="P-loop containing nucleotide triphosphate hydrolases"/>
    <property type="match status" value="1"/>
</dbReference>
<dbReference type="GO" id="GO:0006515">
    <property type="term" value="P:protein quality control for misfolded or incompletely synthesized proteins"/>
    <property type="evidence" value="ECO:0007669"/>
    <property type="project" value="TreeGrafter"/>
</dbReference>
<sequence length="440" mass="46797">MTRASLTGRLTAFFASGAPCDPTSALHADVRRFIGSLIGAAAAEPLLTASDSTPLVNLLSGFTPISEEAAEAKGELVLVANYWRRFCAWQAENFDALEPSKKSAPEPSEAKRRTAAPSPRSDSATTKERSGEIVVPIFVDGAQGRGRMCSADGSSDERRAAMIEALSRGLPAGGAVDRSRLEALGVRYPWFAEAIDAYREAAELVELFRAKDYRPPATLLVGPPGIGKSSFAAVLAEALGRGAFAQPMAALSEGMTIVGSNPVYSGAQASLPVRAFLETGQADPMIVLDEIDKTGTSAHHGQALDALLPLLEPTTAGNFRDAFLDRAVDASRIGWIATANSVSDLPLALSSRLRVIVCREPGRDDLDAIVAGFREQFARELGAPADAVPELDEVLRARLLAALKHSGDIRKLRRIWRGEIIARKRGGAMRLEAVVSGEEV</sequence>
<feature type="region of interest" description="Disordered" evidence="1">
    <location>
        <begin position="98"/>
        <end position="129"/>
    </location>
</feature>
<dbReference type="GO" id="GO:0016887">
    <property type="term" value="F:ATP hydrolysis activity"/>
    <property type="evidence" value="ECO:0007669"/>
    <property type="project" value="InterPro"/>
</dbReference>
<evidence type="ECO:0000313" key="4">
    <source>
        <dbReference type="Proteomes" id="UP000230709"/>
    </source>
</evidence>
<dbReference type="PANTHER" id="PTHR43718:SF2">
    <property type="entry name" value="LON PROTEASE HOMOLOG, MITOCHONDRIAL"/>
    <property type="match status" value="1"/>
</dbReference>
<dbReference type="InterPro" id="IPR027065">
    <property type="entry name" value="Lon_Prtase"/>
</dbReference>
<dbReference type="STRING" id="595536.GCA_000178815_02391"/>
<dbReference type="EMBL" id="CP023737">
    <property type="protein sequence ID" value="ATQ68853.1"/>
    <property type="molecule type" value="Genomic_DNA"/>
</dbReference>
<accession>A0A2D2D1H9</accession>
<dbReference type="SMART" id="SM00382">
    <property type="entry name" value="AAA"/>
    <property type="match status" value="1"/>
</dbReference>
<evidence type="ECO:0000313" key="3">
    <source>
        <dbReference type="EMBL" id="ATQ68853.1"/>
    </source>
</evidence>
<feature type="domain" description="AAA+ ATPase" evidence="2">
    <location>
        <begin position="214"/>
        <end position="363"/>
    </location>
</feature>
<dbReference type="Pfam" id="PF00004">
    <property type="entry name" value="AAA"/>
    <property type="match status" value="1"/>
</dbReference>
<protein>
    <recommendedName>
        <fullName evidence="2">AAA+ ATPase domain-containing protein</fullName>
    </recommendedName>
</protein>
<dbReference type="InterPro" id="IPR003593">
    <property type="entry name" value="AAA+_ATPase"/>
</dbReference>
<evidence type="ECO:0000256" key="1">
    <source>
        <dbReference type="SAM" id="MobiDB-lite"/>
    </source>
</evidence>
<feature type="compositionally biased region" description="Basic and acidic residues" evidence="1">
    <location>
        <begin position="98"/>
        <end position="112"/>
    </location>
</feature>
<dbReference type="AlphaFoldDB" id="A0A2D2D1H9"/>
<dbReference type="GO" id="GO:0005524">
    <property type="term" value="F:ATP binding"/>
    <property type="evidence" value="ECO:0007669"/>
    <property type="project" value="InterPro"/>
</dbReference>
<dbReference type="GO" id="GO:0004176">
    <property type="term" value="F:ATP-dependent peptidase activity"/>
    <property type="evidence" value="ECO:0007669"/>
    <property type="project" value="InterPro"/>
</dbReference>
<keyword evidence="4" id="KW-1185">Reference proteome</keyword>